<accession>A0A9I9ELQ9</accession>
<dbReference type="Pfam" id="PF05421">
    <property type="entry name" value="DUF751"/>
    <property type="match status" value="1"/>
</dbReference>
<sequence>MGLTNIIIKTNGSIFDIFFNEHSNKESLKIGIECLKKEQGHLDYVPQPVKKEVISKIKRPEFSNFKFPNGYDLQLFFLFLFIRYSRKIPHPSNFKTIEATPSGKSRQSSVSMGVALFLIGCHDNVRRYAIYVLIVSTGAIYTIFLPILELLKNLINAVLVLPIFGGVILQDDVVTTGGEFLHLANTHVLGQSLQAHHYYFRRWKMVIYLCFDLEAEYQFYGSNITYSFPRYFKATQIRKKYPYKILVLHQYLIDLL</sequence>
<feature type="transmembrane region" description="Helical" evidence="5">
    <location>
        <begin position="128"/>
        <end position="148"/>
    </location>
</feature>
<dbReference type="Gramene" id="MELO3C035474.2.1">
    <property type="protein sequence ID" value="MELO3C035474.2.1"/>
    <property type="gene ID" value="MELO3C035474.2"/>
</dbReference>
<evidence type="ECO:0000256" key="2">
    <source>
        <dbReference type="ARBA" id="ARBA00010985"/>
    </source>
</evidence>
<comment type="similarity">
    <text evidence="2">Belongs to the ycf33 family.</text>
</comment>
<dbReference type="InterPro" id="IPR008470">
    <property type="entry name" value="Uncharacterised_Ycf33"/>
</dbReference>
<evidence type="ECO:0000256" key="1">
    <source>
        <dbReference type="ARBA" id="ARBA00004474"/>
    </source>
</evidence>
<dbReference type="PANTHER" id="PTHR36049">
    <property type="entry name" value="TRANSMEMBRANE PROTEIN"/>
    <property type="match status" value="1"/>
</dbReference>
<protein>
    <recommendedName>
        <fullName evidence="3">Uncharacterized protein ycf33</fullName>
    </recommendedName>
</protein>
<comment type="subcellular location">
    <subcellularLocation>
        <location evidence="1">Plastid</location>
    </subcellularLocation>
</comment>
<dbReference type="EnsemblPlants" id="MELO3C035474.2.1">
    <property type="protein sequence ID" value="MELO3C035474.2.1"/>
    <property type="gene ID" value="MELO3C035474.2"/>
</dbReference>
<name>A0A9I9ELQ9_CUCME</name>
<dbReference type="AlphaFoldDB" id="A0A9I9ELQ9"/>
<keyword evidence="4" id="KW-0934">Plastid</keyword>
<evidence type="ECO:0000256" key="4">
    <source>
        <dbReference type="ARBA" id="ARBA00022640"/>
    </source>
</evidence>
<dbReference type="GO" id="GO:0009536">
    <property type="term" value="C:plastid"/>
    <property type="evidence" value="ECO:0007669"/>
    <property type="project" value="UniProtKB-SubCell"/>
</dbReference>
<proteinExistence type="inferred from homology"/>
<evidence type="ECO:0000256" key="5">
    <source>
        <dbReference type="SAM" id="Phobius"/>
    </source>
</evidence>
<evidence type="ECO:0000256" key="3">
    <source>
        <dbReference type="ARBA" id="ARBA00021584"/>
    </source>
</evidence>
<dbReference type="PANTHER" id="PTHR36049:SF3">
    <property type="match status" value="1"/>
</dbReference>
<evidence type="ECO:0000313" key="6">
    <source>
        <dbReference type="EnsemblPlants" id="MELO3C035474.2.1"/>
    </source>
</evidence>
<keyword evidence="5" id="KW-0472">Membrane</keyword>
<reference evidence="6" key="1">
    <citation type="submission" date="2023-03" db="UniProtKB">
        <authorList>
            <consortium name="EnsemblPlants"/>
        </authorList>
    </citation>
    <scope>IDENTIFICATION</scope>
</reference>
<keyword evidence="5" id="KW-0812">Transmembrane</keyword>
<organism evidence="6">
    <name type="scientific">Cucumis melo</name>
    <name type="common">Muskmelon</name>
    <dbReference type="NCBI Taxonomy" id="3656"/>
    <lineage>
        <taxon>Eukaryota</taxon>
        <taxon>Viridiplantae</taxon>
        <taxon>Streptophyta</taxon>
        <taxon>Embryophyta</taxon>
        <taxon>Tracheophyta</taxon>
        <taxon>Spermatophyta</taxon>
        <taxon>Magnoliopsida</taxon>
        <taxon>eudicotyledons</taxon>
        <taxon>Gunneridae</taxon>
        <taxon>Pentapetalae</taxon>
        <taxon>rosids</taxon>
        <taxon>fabids</taxon>
        <taxon>Cucurbitales</taxon>
        <taxon>Cucurbitaceae</taxon>
        <taxon>Benincaseae</taxon>
        <taxon>Cucumis</taxon>
    </lineage>
</organism>
<keyword evidence="5" id="KW-1133">Transmembrane helix</keyword>